<proteinExistence type="predicted"/>
<dbReference type="OrthoDB" id="2143914at2759"/>
<dbReference type="Gene3D" id="1.10.10.60">
    <property type="entry name" value="Homeodomain-like"/>
    <property type="match status" value="2"/>
</dbReference>
<evidence type="ECO:0000256" key="3">
    <source>
        <dbReference type="ARBA" id="ARBA00023015"/>
    </source>
</evidence>
<keyword evidence="4" id="KW-0238">DNA-binding</keyword>
<organism evidence="11">
    <name type="scientific">Brachypodium distachyon</name>
    <name type="common">Purple false brome</name>
    <name type="synonym">Trachynia distachya</name>
    <dbReference type="NCBI Taxonomy" id="15368"/>
    <lineage>
        <taxon>Eukaryota</taxon>
        <taxon>Viridiplantae</taxon>
        <taxon>Streptophyta</taxon>
        <taxon>Embryophyta</taxon>
        <taxon>Tracheophyta</taxon>
        <taxon>Spermatophyta</taxon>
        <taxon>Magnoliopsida</taxon>
        <taxon>Liliopsida</taxon>
        <taxon>Poales</taxon>
        <taxon>Poaceae</taxon>
        <taxon>BOP clade</taxon>
        <taxon>Pooideae</taxon>
        <taxon>Stipodae</taxon>
        <taxon>Brachypodieae</taxon>
        <taxon>Brachypodium</taxon>
    </lineage>
</organism>
<feature type="region of interest" description="Disordered" evidence="7">
    <location>
        <begin position="141"/>
        <end position="207"/>
    </location>
</feature>
<evidence type="ECO:0000259" key="8">
    <source>
        <dbReference type="PROSITE" id="PS50090"/>
    </source>
</evidence>
<dbReference type="PANTHER" id="PTHR45614:SF259">
    <property type="entry name" value="MYB DOMAIN PROTEIN 89-RELATED"/>
    <property type="match status" value="1"/>
</dbReference>
<dbReference type="FunCoup" id="I1HEF4">
    <property type="interactions" value="800"/>
</dbReference>
<feature type="compositionally biased region" description="Basic and acidic residues" evidence="7">
    <location>
        <begin position="283"/>
        <end position="297"/>
    </location>
</feature>
<dbReference type="GO" id="GO:0000978">
    <property type="term" value="F:RNA polymerase II cis-regulatory region sequence-specific DNA binding"/>
    <property type="evidence" value="ECO:0000318"/>
    <property type="project" value="GO_Central"/>
</dbReference>
<accession>I1HEF4</accession>
<feature type="domain" description="HTH myb-type" evidence="9">
    <location>
        <begin position="97"/>
        <end position="143"/>
    </location>
</feature>
<reference evidence="10" key="2">
    <citation type="submission" date="2017-06" db="EMBL/GenBank/DDBJ databases">
        <title>WGS assembly of Brachypodium distachyon.</title>
        <authorList>
            <consortium name="The International Brachypodium Initiative"/>
            <person name="Lucas S."/>
            <person name="Harmon-Smith M."/>
            <person name="Lail K."/>
            <person name="Tice H."/>
            <person name="Grimwood J."/>
            <person name="Bruce D."/>
            <person name="Barry K."/>
            <person name="Shu S."/>
            <person name="Lindquist E."/>
            <person name="Wang M."/>
            <person name="Pitluck S."/>
            <person name="Vogel J.P."/>
            <person name="Garvin D.F."/>
            <person name="Mockler T.C."/>
            <person name="Schmutz J."/>
            <person name="Rokhsar D."/>
            <person name="Bevan M.W."/>
        </authorList>
    </citation>
    <scope>NUCLEOTIDE SEQUENCE</scope>
    <source>
        <strain evidence="10">Bd21</strain>
    </source>
</reference>
<feature type="domain" description="Myb-like" evidence="8">
    <location>
        <begin position="37"/>
        <end position="88"/>
    </location>
</feature>
<dbReference type="GO" id="GO:0000981">
    <property type="term" value="F:DNA-binding transcription factor activity, RNA polymerase II-specific"/>
    <property type="evidence" value="ECO:0000318"/>
    <property type="project" value="GO_Central"/>
</dbReference>
<protein>
    <submittedName>
        <fullName evidence="10 11">Uncharacterized protein</fullName>
    </submittedName>
</protein>
<feature type="region of interest" description="Disordered" evidence="7">
    <location>
        <begin position="242"/>
        <end position="301"/>
    </location>
</feature>
<dbReference type="RefSeq" id="XP_014754344.1">
    <property type="nucleotide sequence ID" value="XM_014898858.2"/>
</dbReference>
<evidence type="ECO:0000313" key="11">
    <source>
        <dbReference type="EnsemblPlants" id="KQK03874"/>
    </source>
</evidence>
<dbReference type="PANTHER" id="PTHR45614">
    <property type="entry name" value="MYB PROTEIN-RELATED"/>
    <property type="match status" value="1"/>
</dbReference>
<dbReference type="InterPro" id="IPR017930">
    <property type="entry name" value="Myb_dom"/>
</dbReference>
<dbReference type="CDD" id="cd00167">
    <property type="entry name" value="SANT"/>
    <property type="match status" value="2"/>
</dbReference>
<keyword evidence="6" id="KW-0539">Nucleus</keyword>
<evidence type="ECO:0000256" key="2">
    <source>
        <dbReference type="ARBA" id="ARBA00022737"/>
    </source>
</evidence>
<evidence type="ECO:0000259" key="9">
    <source>
        <dbReference type="PROSITE" id="PS51294"/>
    </source>
</evidence>
<evidence type="ECO:0000256" key="1">
    <source>
        <dbReference type="ARBA" id="ARBA00004123"/>
    </source>
</evidence>
<dbReference type="Pfam" id="PF13921">
    <property type="entry name" value="Myb_DNA-bind_6"/>
    <property type="match status" value="1"/>
</dbReference>
<dbReference type="Gramene" id="KQK03874">
    <property type="protein sequence ID" value="KQK03874"/>
    <property type="gene ID" value="BRADI_2g10340v3"/>
</dbReference>
<sequence length="311" mass="34334">MAAREAMNGALPPPPAPVQEEEEQQPQQGQGQGQGRSSGIVRGHWRPHEDAKLRELVREFGPQNWNLMAEQIESRSGKSCRLRWFNQLDPRIERRGFTAEEEDRLMAMHRACGNRWAYLARHFPGRTDNAVKNHWHVLNARRERQQSGNPVRRRRNKSSSKSSSSSSSTSSASSSARRHQPPPPPVSAAPPPLYHPHPHSFSAPLYSAHGGHPLGGAAYSSGESSSSASTCTTDFTLYGGSHRKGLDVMAPPPPPQPQPLQAFKPSGRSAFVAPPPKKLLPRPRVDQEPSKQEEANKPKLPFFDFLGVGDV</sequence>
<feature type="compositionally biased region" description="Pro residues" evidence="7">
    <location>
        <begin position="181"/>
        <end position="195"/>
    </location>
</feature>
<keyword evidence="5" id="KW-0804">Transcription</keyword>
<feature type="compositionally biased region" description="Low complexity" evidence="7">
    <location>
        <begin position="159"/>
        <end position="175"/>
    </location>
</feature>
<dbReference type="InterPro" id="IPR050560">
    <property type="entry name" value="MYB_TF"/>
</dbReference>
<dbReference type="EMBL" id="CM000881">
    <property type="protein sequence ID" value="KQK03874.1"/>
    <property type="molecule type" value="Genomic_DNA"/>
</dbReference>
<dbReference type="GO" id="GO:0005634">
    <property type="term" value="C:nucleus"/>
    <property type="evidence" value="ECO:0000318"/>
    <property type="project" value="GO_Central"/>
</dbReference>
<dbReference type="InterPro" id="IPR001005">
    <property type="entry name" value="SANT/Myb"/>
</dbReference>
<evidence type="ECO:0000313" key="10">
    <source>
        <dbReference type="EMBL" id="KQK03874.1"/>
    </source>
</evidence>
<keyword evidence="3" id="KW-0805">Transcription regulation</keyword>
<reference evidence="11" key="3">
    <citation type="submission" date="2018-08" db="UniProtKB">
        <authorList>
            <consortium name="EnsemblPlants"/>
        </authorList>
    </citation>
    <scope>IDENTIFICATION</scope>
    <source>
        <strain evidence="11">cv. Bd21</strain>
    </source>
</reference>
<dbReference type="AlphaFoldDB" id="I1HEF4"/>
<dbReference type="EnsemblPlants" id="KQK03874">
    <property type="protein sequence ID" value="KQK03874"/>
    <property type="gene ID" value="BRADI_2g10340v3"/>
</dbReference>
<evidence type="ECO:0000313" key="12">
    <source>
        <dbReference type="Proteomes" id="UP000008810"/>
    </source>
</evidence>
<name>I1HEF4_BRADI</name>
<keyword evidence="2" id="KW-0677">Repeat</keyword>
<dbReference type="SUPFAM" id="SSF46689">
    <property type="entry name" value="Homeodomain-like"/>
    <property type="match status" value="1"/>
</dbReference>
<keyword evidence="12" id="KW-1185">Reference proteome</keyword>
<feature type="region of interest" description="Disordered" evidence="7">
    <location>
        <begin position="1"/>
        <end position="42"/>
    </location>
</feature>
<dbReference type="HOGENOM" id="CLU_028567_18_1_1"/>
<feature type="domain" description="HTH myb-type" evidence="9">
    <location>
        <begin position="37"/>
        <end position="92"/>
    </location>
</feature>
<dbReference type="FunFam" id="1.10.10.60:FF:000060">
    <property type="entry name" value="MYB transcription factor"/>
    <property type="match status" value="1"/>
</dbReference>
<comment type="subcellular location">
    <subcellularLocation>
        <location evidence="1">Nucleus</location>
    </subcellularLocation>
</comment>
<dbReference type="PROSITE" id="PS51294">
    <property type="entry name" value="HTH_MYB"/>
    <property type="match status" value="2"/>
</dbReference>
<evidence type="ECO:0000256" key="4">
    <source>
        <dbReference type="ARBA" id="ARBA00023125"/>
    </source>
</evidence>
<dbReference type="PROSITE" id="PS50090">
    <property type="entry name" value="MYB_LIKE"/>
    <property type="match status" value="2"/>
</dbReference>
<evidence type="ECO:0000256" key="7">
    <source>
        <dbReference type="SAM" id="MobiDB-lite"/>
    </source>
</evidence>
<dbReference type="eggNOG" id="KOG0048">
    <property type="taxonomic scope" value="Eukaryota"/>
</dbReference>
<dbReference type="Proteomes" id="UP000008810">
    <property type="component" value="Chromosome 2"/>
</dbReference>
<dbReference type="GO" id="GO:0006355">
    <property type="term" value="P:regulation of DNA-templated transcription"/>
    <property type="evidence" value="ECO:0000318"/>
    <property type="project" value="GO_Central"/>
</dbReference>
<evidence type="ECO:0000256" key="5">
    <source>
        <dbReference type="ARBA" id="ARBA00023163"/>
    </source>
</evidence>
<dbReference type="InterPro" id="IPR009057">
    <property type="entry name" value="Homeodomain-like_sf"/>
</dbReference>
<reference evidence="10 11" key="1">
    <citation type="journal article" date="2010" name="Nature">
        <title>Genome sequencing and analysis of the model grass Brachypodium distachyon.</title>
        <authorList>
            <consortium name="International Brachypodium Initiative"/>
        </authorList>
    </citation>
    <scope>NUCLEOTIDE SEQUENCE [LARGE SCALE GENOMIC DNA]</scope>
    <source>
        <strain evidence="10 11">Bd21</strain>
    </source>
</reference>
<dbReference type="OMA" id="RIQHDIH"/>
<gene>
    <name evidence="11" type="primary">LOC100830305</name>
    <name evidence="10" type="ORF">BRADI_2g10340v3</name>
</gene>
<dbReference type="KEGG" id="bdi:100830305"/>
<feature type="domain" description="Myb-like" evidence="8">
    <location>
        <begin position="89"/>
        <end position="139"/>
    </location>
</feature>
<evidence type="ECO:0000256" key="6">
    <source>
        <dbReference type="ARBA" id="ARBA00023242"/>
    </source>
</evidence>
<dbReference type="SMART" id="SM00717">
    <property type="entry name" value="SANT"/>
    <property type="match status" value="2"/>
</dbReference>
<dbReference type="GeneID" id="100830305"/>